<feature type="region of interest" description="Disordered" evidence="1">
    <location>
        <begin position="339"/>
        <end position="388"/>
    </location>
</feature>
<comment type="caution">
    <text evidence="2">The sequence shown here is derived from an EMBL/GenBank/DDBJ whole genome shotgun (WGS) entry which is preliminary data.</text>
</comment>
<organism evidence="2 3">
    <name type="scientific">Lepraria neglecta</name>
    <dbReference type="NCBI Taxonomy" id="209136"/>
    <lineage>
        <taxon>Eukaryota</taxon>
        <taxon>Fungi</taxon>
        <taxon>Dikarya</taxon>
        <taxon>Ascomycota</taxon>
        <taxon>Pezizomycotina</taxon>
        <taxon>Lecanoromycetes</taxon>
        <taxon>OSLEUM clade</taxon>
        <taxon>Lecanoromycetidae</taxon>
        <taxon>Lecanorales</taxon>
        <taxon>Lecanorineae</taxon>
        <taxon>Stereocaulaceae</taxon>
        <taxon>Lepraria</taxon>
    </lineage>
</organism>
<feature type="compositionally biased region" description="Low complexity" evidence="1">
    <location>
        <begin position="55"/>
        <end position="68"/>
    </location>
</feature>
<reference evidence="2" key="1">
    <citation type="submission" date="2022-11" db="EMBL/GenBank/DDBJ databases">
        <title>Chromosomal genome sequence assembly and mating type (MAT) locus characterization of the leprose asexual lichenized fungus Lepraria neglecta (Nyl.) Erichsen.</title>
        <authorList>
            <person name="Allen J.L."/>
            <person name="Pfeffer B."/>
        </authorList>
    </citation>
    <scope>NUCLEOTIDE SEQUENCE</scope>
    <source>
        <strain evidence="2">Allen 5258</strain>
    </source>
</reference>
<dbReference type="EMBL" id="JASNWA010000006">
    <property type="protein sequence ID" value="KAK3175154.1"/>
    <property type="molecule type" value="Genomic_DNA"/>
</dbReference>
<evidence type="ECO:0000256" key="1">
    <source>
        <dbReference type="SAM" id="MobiDB-lite"/>
    </source>
</evidence>
<proteinExistence type="predicted"/>
<evidence type="ECO:0000313" key="2">
    <source>
        <dbReference type="EMBL" id="KAK3175154.1"/>
    </source>
</evidence>
<feature type="compositionally biased region" description="Low complexity" evidence="1">
    <location>
        <begin position="126"/>
        <end position="138"/>
    </location>
</feature>
<dbReference type="Proteomes" id="UP001276659">
    <property type="component" value="Unassembled WGS sequence"/>
</dbReference>
<protein>
    <submittedName>
        <fullName evidence="2">Uncharacterized protein</fullName>
    </submittedName>
</protein>
<gene>
    <name evidence="2" type="ORF">OEA41_002400</name>
</gene>
<accession>A0AAE0DM83</accession>
<feature type="compositionally biased region" description="Low complexity" evidence="1">
    <location>
        <begin position="84"/>
        <end position="98"/>
    </location>
</feature>
<keyword evidence="3" id="KW-1185">Reference proteome</keyword>
<feature type="region of interest" description="Disordered" evidence="1">
    <location>
        <begin position="36"/>
        <end position="142"/>
    </location>
</feature>
<dbReference type="AlphaFoldDB" id="A0AAE0DM83"/>
<evidence type="ECO:0000313" key="3">
    <source>
        <dbReference type="Proteomes" id="UP001276659"/>
    </source>
</evidence>
<name>A0AAE0DM83_9LECA</name>
<sequence>MAAQTEWGWDSDEMRGAGAMLDDHGSIYTTENTFPAEPLLSSGFTPINRVGYTPGGEQNPQQGGNLNEIKMDGKAKATRKRKAPASASTTGAKPQKAAGPKKPRKSKTAGELQCQDMSKGLSRTQAAPKKTGAKPAKTVSPAEITLLEQRSDAELLHDALLAFENQDEDRPIKQSRSSGLGDRHQAAYANLGKSGANIATPVDHNVPVQNDGSIAAGQRTDAETFGQHKLWDEDSDVIPSEFVPPPSAQGDFVLEPAKASPTGAPLENLETMGAAQGTLFNIDDMFSDLVEADEFPMDDECLEEIMQSIIPYTEHNEPEDDWRPQDFSDEYMVADDFLTDNENSKDNPPHLPGALPHTRIVTKPEGNSTTSKKDFRKTRPSPFPNSQSSCILAHVSGNSGKPKSGSSQTLEGSENFFFDDDLDEGLIDLTADGSDAIMQASTPLTSPVKPSTPKLQWMPPKLYTPAKSSQIPASPIDVPHLVPFNVNGEALPFMRPSLPAPIRDRSPILGLTNRTVLRTCFRIGEAVNAAAAASRSNTDAVFELYARVLSSEREASGGFKQSFQFGDIFTDKPPYLSATYSLWKGVALWDVDSRVFLGEGGRGKMARVVGRIKRCESRKGCEIVVLSVWEVDWEDVGAAKGIVCS</sequence>